<proteinExistence type="predicted"/>
<dbReference type="RefSeq" id="WP_313886160.1">
    <property type="nucleotide sequence ID" value="NZ_JAANOU010000001.1"/>
</dbReference>
<evidence type="ECO:0000313" key="2">
    <source>
        <dbReference type="Proteomes" id="UP000754495"/>
    </source>
</evidence>
<organism evidence="1 2">
    <name type="scientific">Amycolatopsis viridis</name>
    <dbReference type="NCBI Taxonomy" id="185678"/>
    <lineage>
        <taxon>Bacteria</taxon>
        <taxon>Bacillati</taxon>
        <taxon>Actinomycetota</taxon>
        <taxon>Actinomycetes</taxon>
        <taxon>Pseudonocardiales</taxon>
        <taxon>Pseudonocardiaceae</taxon>
        <taxon>Amycolatopsis</taxon>
    </lineage>
</organism>
<gene>
    <name evidence="1" type="ORF">FHX46_003324</name>
</gene>
<evidence type="ECO:0000313" key="1">
    <source>
        <dbReference type="EMBL" id="NIH80794.1"/>
    </source>
</evidence>
<name>A0ABX0SUZ3_9PSEU</name>
<dbReference type="Proteomes" id="UP000754495">
    <property type="component" value="Unassembled WGS sequence"/>
</dbReference>
<reference evidence="1 2" key="1">
    <citation type="submission" date="2020-03" db="EMBL/GenBank/DDBJ databases">
        <title>Sequencing the genomes of 1000 actinobacteria strains.</title>
        <authorList>
            <person name="Klenk H.-P."/>
        </authorList>
    </citation>
    <scope>NUCLEOTIDE SEQUENCE [LARGE SCALE GENOMIC DNA]</scope>
    <source>
        <strain evidence="1 2">DSM 45668</strain>
    </source>
</reference>
<dbReference type="EMBL" id="JAANOU010000001">
    <property type="protein sequence ID" value="NIH80794.1"/>
    <property type="molecule type" value="Genomic_DNA"/>
</dbReference>
<sequence>MSEPRTDARLDEVPMQPLRCHHCAARLMVRKSSVEQTSLQWNAEARAACPELRSAPAAGPAIAGCSRLRASVEAEVAAGRLRIVGAPAV</sequence>
<accession>A0ABX0SUZ3</accession>
<comment type="caution">
    <text evidence="1">The sequence shown here is derived from an EMBL/GenBank/DDBJ whole genome shotgun (WGS) entry which is preliminary data.</text>
</comment>
<protein>
    <recommendedName>
        <fullName evidence="3">Ferredoxin</fullName>
    </recommendedName>
</protein>
<keyword evidence="2" id="KW-1185">Reference proteome</keyword>
<evidence type="ECO:0008006" key="3">
    <source>
        <dbReference type="Google" id="ProtNLM"/>
    </source>
</evidence>